<dbReference type="PANTHER" id="PTHR30451">
    <property type="entry name" value="OUTER MEMBRANE USHER PROTEIN"/>
    <property type="match status" value="1"/>
</dbReference>
<evidence type="ECO:0000313" key="1">
    <source>
        <dbReference type="EMBL" id="MBU9844784.1"/>
    </source>
</evidence>
<dbReference type="PANTHER" id="PTHR30451:SF5">
    <property type="entry name" value="SLR0019 PROTEIN"/>
    <property type="match status" value="1"/>
</dbReference>
<keyword evidence="2" id="KW-1185">Reference proteome</keyword>
<evidence type="ECO:0000313" key="2">
    <source>
        <dbReference type="Proteomes" id="UP000739284"/>
    </source>
</evidence>
<dbReference type="Proteomes" id="UP000739284">
    <property type="component" value="Unassembled WGS sequence"/>
</dbReference>
<sequence length="795" mass="87850">MKSINTRQNTLRLLTVFVAFALHKNALSQEYINELPTPITLSPEFSPEYNVNVILNGNRLATRVPIKITDNHYLVPRFYLTQHLRAPTNLLPKEGDTLVDIRHIAGMTSRYDNKQHALVISVPPAWLPEQAFSATQGEEHLDYSPSSGAALDYDGYVSRNSLVDTGALFLGGRFFTGSGYLYASGTANRYSLHRSGSSNTTYTRYLTYYRQYFADNDTSLVLGDFISEGGVWDSGVRMGGVSFRKDFKLSPDKNIYQSPSVRGTAKTPSIVDIFMDNRKITSNSVDSGPYEISNLPFINGAGQVTVVTTDKLGNKTNETVQLYKSNSLLAQGMHEFSANVGYLRYNYGYSDSKYRNLAFSGYLSRGVNALLTQSVFLQSAQRLQMAGSGVNFLVAPVGTFSITGAVSTDNESDRCNGGRAELGYSYANSHINFSYNHSQYTRNFTDLGNYGYHNDGYSSVSTRSVDQVWLSHQWQNSVTLGLGYFYIQPYGSDSYSMGNISLSTPTPLQGQLTLSLSAYNASGQDMMSMLNWSVPIGSRTRMQYTMSHSSLGYRNDMNLSWGDYGPQQTHADLQVTRDEAGYRYERASLYHSNQYANLSAGLYGYDNKTYWLEGSGTVTLAGGSMQLNRESHGAFVLVNAGIPNLPYYNGGNLAGYTNSRGYGFIQNVPAGIPVEISVDPTHLPADYHAAQYRQKVRLYPHSGTEVKFGGKKGLPARFRLVDSEGHSLPLGSVIRDESAETSTFVGYGGSTFLYLNDAKPVMLSVYRGAAPSCRVVIQPRNFTTHHAPTPTFTCR</sequence>
<dbReference type="RefSeq" id="WP_217148600.1">
    <property type="nucleotide sequence ID" value="NZ_JAFMOY010000117.1"/>
</dbReference>
<protein>
    <submittedName>
        <fullName evidence="1">Fimbrial biogenesis outer membrane usher protein</fullName>
    </submittedName>
</protein>
<accession>A0ABS6LCX8</accession>
<organism evidence="1 2">
    <name type="scientific">Rahnella ecdela</name>
    <dbReference type="NCBI Taxonomy" id="2816250"/>
    <lineage>
        <taxon>Bacteria</taxon>
        <taxon>Pseudomonadati</taxon>
        <taxon>Pseudomonadota</taxon>
        <taxon>Gammaproteobacteria</taxon>
        <taxon>Enterobacterales</taxon>
        <taxon>Yersiniaceae</taxon>
        <taxon>Rahnella</taxon>
    </lineage>
</organism>
<name>A0ABS6LCX8_9GAMM</name>
<gene>
    <name evidence="1" type="ORF">J1784_07150</name>
</gene>
<dbReference type="InterPro" id="IPR000015">
    <property type="entry name" value="Fimb_usher"/>
</dbReference>
<dbReference type="Pfam" id="PF00577">
    <property type="entry name" value="Usher"/>
    <property type="match status" value="1"/>
</dbReference>
<reference evidence="1 2" key="1">
    <citation type="submission" date="2021-03" db="EMBL/GenBank/DDBJ databases">
        <title>Five novel Rahnella species.</title>
        <authorList>
            <person name="Brady C."/>
            <person name="Asselin J."/>
            <person name="Beer S."/>
            <person name="Bruberg M.B."/>
            <person name="Crampton B."/>
            <person name="Venter S."/>
            <person name="Arnold D."/>
            <person name="Denman S."/>
        </authorList>
    </citation>
    <scope>NUCLEOTIDE SEQUENCE [LARGE SCALE GENOMIC DNA]</scope>
    <source>
        <strain evidence="1 2">FRB 231</strain>
    </source>
</reference>
<dbReference type="EMBL" id="JAFMOY010000117">
    <property type="protein sequence ID" value="MBU9844784.1"/>
    <property type="molecule type" value="Genomic_DNA"/>
</dbReference>
<comment type="caution">
    <text evidence="1">The sequence shown here is derived from an EMBL/GenBank/DDBJ whole genome shotgun (WGS) entry which is preliminary data.</text>
</comment>
<proteinExistence type="predicted"/>